<dbReference type="PROSITE" id="PS50113">
    <property type="entry name" value="PAC"/>
    <property type="match status" value="3"/>
</dbReference>
<evidence type="ECO:0000256" key="3">
    <source>
        <dbReference type="ARBA" id="ARBA00012438"/>
    </source>
</evidence>
<dbReference type="InterPro" id="IPR004358">
    <property type="entry name" value="Sig_transdc_His_kin-like_C"/>
</dbReference>
<dbReference type="NCBIfam" id="TIGR00229">
    <property type="entry name" value="sensory_box"/>
    <property type="match status" value="4"/>
</dbReference>
<dbReference type="InterPro" id="IPR036890">
    <property type="entry name" value="HATPase_C_sf"/>
</dbReference>
<keyword evidence="6" id="KW-0808">Transferase</keyword>
<dbReference type="InterPro" id="IPR036097">
    <property type="entry name" value="HisK_dim/P_sf"/>
</dbReference>
<evidence type="ECO:0000256" key="17">
    <source>
        <dbReference type="PROSITE-ProRule" id="PRU00169"/>
    </source>
</evidence>
<keyword evidence="5 17" id="KW-0597">Phosphoprotein</keyword>
<evidence type="ECO:0000259" key="23">
    <source>
        <dbReference type="PROSITE" id="PS50113"/>
    </source>
</evidence>
<dbReference type="SUPFAM" id="SSF55874">
    <property type="entry name" value="ATPase domain of HSP90 chaperone/DNA topoisomerase II/histidine kinase"/>
    <property type="match status" value="1"/>
</dbReference>
<dbReference type="CDD" id="cd00130">
    <property type="entry name" value="PAS"/>
    <property type="match status" value="3"/>
</dbReference>
<dbReference type="InterPro" id="IPR000014">
    <property type="entry name" value="PAS"/>
</dbReference>
<keyword evidence="18" id="KW-0175">Coiled coil</keyword>
<dbReference type="Pfam" id="PF00512">
    <property type="entry name" value="HisKA"/>
    <property type="match status" value="1"/>
</dbReference>
<dbReference type="SUPFAM" id="SSF47226">
    <property type="entry name" value="Histidine-containing phosphotransfer domain, HPT domain"/>
    <property type="match status" value="1"/>
</dbReference>
<evidence type="ECO:0000256" key="6">
    <source>
        <dbReference type="ARBA" id="ARBA00022679"/>
    </source>
</evidence>
<evidence type="ECO:0000259" key="24">
    <source>
        <dbReference type="PROSITE" id="PS50894"/>
    </source>
</evidence>
<dbReference type="PROSITE" id="PS50112">
    <property type="entry name" value="PAS"/>
    <property type="match status" value="3"/>
</dbReference>
<dbReference type="FunFam" id="1.10.287.130:FF:000002">
    <property type="entry name" value="Two-component osmosensing histidine kinase"/>
    <property type="match status" value="1"/>
</dbReference>
<evidence type="ECO:0000256" key="10">
    <source>
        <dbReference type="ARBA" id="ARBA00022840"/>
    </source>
</evidence>
<dbReference type="Pfam" id="PF13426">
    <property type="entry name" value="PAS_9"/>
    <property type="match status" value="1"/>
</dbReference>
<keyword evidence="4" id="KW-1003">Cell membrane</keyword>
<dbReference type="InterPro" id="IPR013656">
    <property type="entry name" value="PAS_4"/>
</dbReference>
<dbReference type="CDD" id="cd00082">
    <property type="entry name" value="HisKA"/>
    <property type="match status" value="1"/>
</dbReference>
<keyword evidence="13 19" id="KW-0472">Membrane</keyword>
<dbReference type="SMART" id="SM00388">
    <property type="entry name" value="HisKA"/>
    <property type="match status" value="1"/>
</dbReference>
<evidence type="ECO:0000256" key="15">
    <source>
        <dbReference type="ARBA" id="ARBA00068150"/>
    </source>
</evidence>
<dbReference type="InterPro" id="IPR013767">
    <property type="entry name" value="PAS_fold"/>
</dbReference>
<feature type="domain" description="PAS" evidence="22">
    <location>
        <begin position="477"/>
        <end position="549"/>
    </location>
</feature>
<evidence type="ECO:0000256" key="14">
    <source>
        <dbReference type="ARBA" id="ARBA00064003"/>
    </source>
</evidence>
<dbReference type="AlphaFoldDB" id="A0A7G5XL36"/>
<evidence type="ECO:0000256" key="1">
    <source>
        <dbReference type="ARBA" id="ARBA00000085"/>
    </source>
</evidence>
<feature type="domain" description="Histidine kinase" evidence="20">
    <location>
        <begin position="752"/>
        <end position="974"/>
    </location>
</feature>
<dbReference type="PROSITE" id="PS50109">
    <property type="entry name" value="HIS_KIN"/>
    <property type="match status" value="1"/>
</dbReference>
<feature type="modified residue" description="Phosphohistidine" evidence="16">
    <location>
        <position position="1187"/>
    </location>
</feature>
<dbReference type="EC" id="2.7.13.3" evidence="3"/>
<dbReference type="InterPro" id="IPR001610">
    <property type="entry name" value="PAC"/>
</dbReference>
<dbReference type="Pfam" id="PF02518">
    <property type="entry name" value="HATPase_c"/>
    <property type="match status" value="1"/>
</dbReference>
<dbReference type="CDD" id="cd17546">
    <property type="entry name" value="REC_hyHK_CKI1_RcsC-like"/>
    <property type="match status" value="1"/>
</dbReference>
<dbReference type="FunFam" id="3.30.565.10:FF:000010">
    <property type="entry name" value="Sensor histidine kinase RcsC"/>
    <property type="match status" value="1"/>
</dbReference>
<comment type="subunit">
    <text evidence="14">At low DSF concentrations, interacts with RpfF.</text>
</comment>
<feature type="domain" description="HPt" evidence="24">
    <location>
        <begin position="1148"/>
        <end position="1242"/>
    </location>
</feature>
<accession>A0A7G5XL36</accession>
<keyword evidence="7 19" id="KW-0812">Transmembrane</keyword>
<dbReference type="InterPro" id="IPR003661">
    <property type="entry name" value="HisK_dim/P_dom"/>
</dbReference>
<comment type="catalytic activity">
    <reaction evidence="1">
        <text>ATP + protein L-histidine = ADP + protein N-phospho-L-histidine.</text>
        <dbReference type="EC" id="2.7.13.3"/>
    </reaction>
</comment>
<dbReference type="Pfam" id="PF08448">
    <property type="entry name" value="PAS_4"/>
    <property type="match status" value="1"/>
</dbReference>
<feature type="modified residue" description="4-aspartylphosphate" evidence="17">
    <location>
        <position position="1049"/>
    </location>
</feature>
<dbReference type="Pfam" id="PF00989">
    <property type="entry name" value="PAS"/>
    <property type="match status" value="1"/>
</dbReference>
<dbReference type="Pfam" id="PF00072">
    <property type="entry name" value="Response_reg"/>
    <property type="match status" value="1"/>
</dbReference>
<dbReference type="RefSeq" id="WP_182805888.1">
    <property type="nucleotide sequence ID" value="NZ_CP060007.1"/>
</dbReference>
<dbReference type="SUPFAM" id="SSF55785">
    <property type="entry name" value="PYP-like sensor domain (PAS domain)"/>
    <property type="match status" value="4"/>
</dbReference>
<dbReference type="PANTHER" id="PTHR45339">
    <property type="entry name" value="HYBRID SIGNAL TRANSDUCTION HISTIDINE KINASE J"/>
    <property type="match status" value="1"/>
</dbReference>
<feature type="domain" description="Response regulatory" evidence="21">
    <location>
        <begin position="999"/>
        <end position="1115"/>
    </location>
</feature>
<dbReference type="InterPro" id="IPR011006">
    <property type="entry name" value="CheY-like_superfamily"/>
</dbReference>
<dbReference type="Proteomes" id="UP000515344">
    <property type="component" value="Chromosome"/>
</dbReference>
<evidence type="ECO:0000256" key="13">
    <source>
        <dbReference type="ARBA" id="ARBA00023136"/>
    </source>
</evidence>
<organism evidence="25 26">
    <name type="scientific">Lacibacter sediminis</name>
    <dbReference type="NCBI Taxonomy" id="2760713"/>
    <lineage>
        <taxon>Bacteria</taxon>
        <taxon>Pseudomonadati</taxon>
        <taxon>Bacteroidota</taxon>
        <taxon>Chitinophagia</taxon>
        <taxon>Chitinophagales</taxon>
        <taxon>Chitinophagaceae</taxon>
        <taxon>Lacibacter</taxon>
    </lineage>
</organism>
<evidence type="ECO:0000313" key="26">
    <source>
        <dbReference type="Proteomes" id="UP000515344"/>
    </source>
</evidence>
<dbReference type="CDD" id="cd16922">
    <property type="entry name" value="HATPase_EvgS-ArcB-TorS-like"/>
    <property type="match status" value="1"/>
</dbReference>
<dbReference type="Pfam" id="PF01627">
    <property type="entry name" value="Hpt"/>
    <property type="match status" value="1"/>
</dbReference>
<dbReference type="Gene3D" id="3.30.450.20">
    <property type="entry name" value="PAS domain"/>
    <property type="match status" value="4"/>
</dbReference>
<keyword evidence="26" id="KW-1185">Reference proteome</keyword>
<dbReference type="Gene3D" id="3.30.565.10">
    <property type="entry name" value="Histidine kinase-like ATPase, C-terminal domain"/>
    <property type="match status" value="1"/>
</dbReference>
<feature type="domain" description="PAS" evidence="22">
    <location>
        <begin position="610"/>
        <end position="656"/>
    </location>
</feature>
<gene>
    <name evidence="25" type="ORF">H4075_08410</name>
</gene>
<evidence type="ECO:0000256" key="19">
    <source>
        <dbReference type="SAM" id="Phobius"/>
    </source>
</evidence>
<evidence type="ECO:0000259" key="21">
    <source>
        <dbReference type="PROSITE" id="PS50110"/>
    </source>
</evidence>
<dbReference type="Gene3D" id="1.20.120.160">
    <property type="entry name" value="HPT domain"/>
    <property type="match status" value="1"/>
</dbReference>
<evidence type="ECO:0000256" key="11">
    <source>
        <dbReference type="ARBA" id="ARBA00022989"/>
    </source>
</evidence>
<protein>
    <recommendedName>
        <fullName evidence="15">Sensory/regulatory protein RpfC</fullName>
        <ecNumber evidence="3">2.7.13.3</ecNumber>
    </recommendedName>
</protein>
<evidence type="ECO:0000256" key="9">
    <source>
        <dbReference type="ARBA" id="ARBA00022777"/>
    </source>
</evidence>
<feature type="transmembrane region" description="Helical" evidence="19">
    <location>
        <begin position="189"/>
        <end position="208"/>
    </location>
</feature>
<feature type="domain" description="PAC" evidence="23">
    <location>
        <begin position="683"/>
        <end position="734"/>
    </location>
</feature>
<dbReference type="Gene3D" id="1.10.287.130">
    <property type="match status" value="1"/>
</dbReference>
<evidence type="ECO:0000256" key="4">
    <source>
        <dbReference type="ARBA" id="ARBA00022475"/>
    </source>
</evidence>
<evidence type="ECO:0000256" key="8">
    <source>
        <dbReference type="ARBA" id="ARBA00022741"/>
    </source>
</evidence>
<evidence type="ECO:0000259" key="22">
    <source>
        <dbReference type="PROSITE" id="PS50112"/>
    </source>
</evidence>
<dbReference type="Pfam" id="PF13596">
    <property type="entry name" value="PAS_10"/>
    <property type="match status" value="1"/>
</dbReference>
<keyword evidence="8" id="KW-0547">Nucleotide-binding</keyword>
<dbReference type="InterPro" id="IPR003594">
    <property type="entry name" value="HATPase_dom"/>
</dbReference>
<dbReference type="InterPro" id="IPR001789">
    <property type="entry name" value="Sig_transdc_resp-reg_receiver"/>
</dbReference>
<evidence type="ECO:0000256" key="16">
    <source>
        <dbReference type="PROSITE-ProRule" id="PRU00110"/>
    </source>
</evidence>
<proteinExistence type="predicted"/>
<keyword evidence="10" id="KW-0067">ATP-binding</keyword>
<name>A0A7G5XL36_9BACT</name>
<feature type="domain" description="PAS" evidence="22">
    <location>
        <begin position="225"/>
        <end position="299"/>
    </location>
</feature>
<dbReference type="Gene3D" id="3.40.50.2300">
    <property type="match status" value="1"/>
</dbReference>
<dbReference type="SMART" id="SM00086">
    <property type="entry name" value="PAC"/>
    <property type="match status" value="4"/>
</dbReference>
<keyword evidence="12" id="KW-0902">Two-component regulatory system</keyword>
<feature type="transmembrane region" description="Helical" evidence="19">
    <location>
        <begin position="15"/>
        <end position="36"/>
    </location>
</feature>
<dbReference type="SMART" id="SM00387">
    <property type="entry name" value="HATPase_c"/>
    <property type="match status" value="1"/>
</dbReference>
<dbReference type="PROSITE" id="PS50110">
    <property type="entry name" value="RESPONSE_REGULATORY"/>
    <property type="match status" value="1"/>
</dbReference>
<dbReference type="GO" id="GO:0000155">
    <property type="term" value="F:phosphorelay sensor kinase activity"/>
    <property type="evidence" value="ECO:0007669"/>
    <property type="project" value="InterPro"/>
</dbReference>
<keyword evidence="9" id="KW-0418">Kinase</keyword>
<comment type="subcellular location">
    <subcellularLocation>
        <location evidence="2">Cell membrane</location>
        <topology evidence="2">Multi-pass membrane protein</topology>
    </subcellularLocation>
</comment>
<evidence type="ECO:0000259" key="20">
    <source>
        <dbReference type="PROSITE" id="PS50109"/>
    </source>
</evidence>
<reference evidence="26" key="1">
    <citation type="submission" date="2020-08" db="EMBL/GenBank/DDBJ databases">
        <title>Lacibacter sp. S13-6-6 genome sequencing.</title>
        <authorList>
            <person name="Jin L."/>
        </authorList>
    </citation>
    <scope>NUCLEOTIDE SEQUENCE [LARGE SCALE GENOMIC DNA]</scope>
    <source>
        <strain evidence="26">S13-6-6</strain>
    </source>
</reference>
<evidence type="ECO:0000256" key="2">
    <source>
        <dbReference type="ARBA" id="ARBA00004651"/>
    </source>
</evidence>
<dbReference type="PROSITE" id="PS50894">
    <property type="entry name" value="HPT"/>
    <property type="match status" value="1"/>
</dbReference>
<feature type="coiled-coil region" evidence="18">
    <location>
        <begin position="725"/>
        <end position="752"/>
    </location>
</feature>
<dbReference type="SUPFAM" id="SSF47384">
    <property type="entry name" value="Homodimeric domain of signal transducing histidine kinase"/>
    <property type="match status" value="1"/>
</dbReference>
<dbReference type="PRINTS" id="PR00344">
    <property type="entry name" value="BCTRLSENSOR"/>
</dbReference>
<dbReference type="SUPFAM" id="SSF52172">
    <property type="entry name" value="CheY-like"/>
    <property type="match status" value="1"/>
</dbReference>
<feature type="domain" description="PAC" evidence="23">
    <location>
        <begin position="423"/>
        <end position="476"/>
    </location>
</feature>
<evidence type="ECO:0000313" key="25">
    <source>
        <dbReference type="EMBL" id="QNA46189.1"/>
    </source>
</evidence>
<dbReference type="EMBL" id="CP060007">
    <property type="protein sequence ID" value="QNA46189.1"/>
    <property type="molecule type" value="Genomic_DNA"/>
</dbReference>
<sequence length="1250" mass="142643">MKSLLKTIFPISRSIALIFLLAISTIIFFGRIVYLSGIYTSKTDKMVAHTYRVMDYVAKIKSGIAESEAMVSSYLLQPKKVTYDELVKLQAELKHSMVTARQLAIDPTQKRFLQELEIMLLQKQTEQLAIFKQPSFKSNSSSVSDFVARQQQLLFTINGKLRLITDRQNWLLQLRTHASDAAEQRLIRIAYAGATIIIMFIAVLLWQLNKDIRRRKKAEHDIRESEIKYRKLIEGPGMITFTANLNGEFEFVSAKSKILTGYTPFELQGQSFYKLVPEAWHQQVLKSFEQQFHEYAQEKIMRFPIITKDNEEKWVKLTSLIISNDEQIVGFQCTVKDITDEIEAESKLKESEELVQTLLNNTNEGFFMVDRDLTIRVMNKPAREGMELRTGKKVEVGMNLLSVIPAQVIDDAVINFGKVFNGEYVEYEARYNTEKGVQWLRISHTPVRENNNEITGAAVVTSDITSIKQNEEKVEEANRKIRAMLSSTEEGFYMVAPDCTVIMVNEAGKNIMKLTTGKLCIEGSNIFDYIKPERKEIFKEIFEKVVNGSTEESELFFETAEGDLWIHNTYFPVRNEANVVIAVCFAVKNITERKLVEQAWEKLREEKEENQFRLQSILDNTPLIMFIKDLDGKYMLINRSFREAFQRTEDEVIGKTDFDFDEDEASIRYREADDKVIATLEHVQTDETVQMPDGEHHLLIVKFPLFDRDNILYGVGAIATDITERTRSREKLIEAKKKAESAEQLQEQFLANMSHEIRTPLNGIIGMTNVLQHTALSEEQEEFVQIIRQSSDNLLMLINDILDLSKIKAGKLSVEQVSFDLQKVLEQAVAPFRLKAKEKRLTLSIHCDRSVPLQLTGDPLRITQILSNLLSNALKFTEAGSIEVRICELQQQEDGKTNLSISVTDTGIGISDEKLEHVFESFEQAAIETSRKYGGTGLGLSITRQLCEMMGGAIAVSSEFGKGTTFRVQLPFTIAEAVPVVTQVMDLSKNRNDNISGKKILVAEDNEINQKVIMHVLQRVGISTTIVNNGKEAVELLEAGEEFDLIILDLQMPIMNGFQTATYIRKKLELTLPIIAMTASALRNEKMRCFELGMNEYLTKPFVPADLYTELRRFLLAQPATGKSTNTSQTQQQGTELYNLSHLYEMEDQEYFCEVLQLFLATTPSLLNEIHEATLYENWEEVYRKAHKLKSSLGILQMNLMLGLVSTIELQAKEQKNIDRIPDGLKKATELYDLIRPMIEAELEKAIQIT</sequence>
<dbReference type="InterPro" id="IPR008207">
    <property type="entry name" value="Sig_transdc_His_kin_Hpt_dom"/>
</dbReference>
<dbReference type="GO" id="GO:0005886">
    <property type="term" value="C:plasma membrane"/>
    <property type="evidence" value="ECO:0007669"/>
    <property type="project" value="UniProtKB-SubCell"/>
</dbReference>
<evidence type="ECO:0000256" key="7">
    <source>
        <dbReference type="ARBA" id="ARBA00022692"/>
    </source>
</evidence>
<dbReference type="SMART" id="SM00091">
    <property type="entry name" value="PAS"/>
    <property type="match status" value="4"/>
</dbReference>
<dbReference type="InterPro" id="IPR035965">
    <property type="entry name" value="PAS-like_dom_sf"/>
</dbReference>
<evidence type="ECO:0000256" key="12">
    <source>
        <dbReference type="ARBA" id="ARBA00023012"/>
    </source>
</evidence>
<dbReference type="SMART" id="SM00073">
    <property type="entry name" value="HPT"/>
    <property type="match status" value="1"/>
</dbReference>
<dbReference type="InterPro" id="IPR036641">
    <property type="entry name" value="HPT_dom_sf"/>
</dbReference>
<dbReference type="SMART" id="SM00448">
    <property type="entry name" value="REC"/>
    <property type="match status" value="1"/>
</dbReference>
<dbReference type="PANTHER" id="PTHR45339:SF1">
    <property type="entry name" value="HYBRID SIGNAL TRANSDUCTION HISTIDINE KINASE J"/>
    <property type="match status" value="1"/>
</dbReference>
<dbReference type="GO" id="GO:0005524">
    <property type="term" value="F:ATP binding"/>
    <property type="evidence" value="ECO:0007669"/>
    <property type="project" value="UniProtKB-KW"/>
</dbReference>
<dbReference type="InterPro" id="IPR005467">
    <property type="entry name" value="His_kinase_dom"/>
</dbReference>
<evidence type="ECO:0000256" key="5">
    <source>
        <dbReference type="ARBA" id="ARBA00022553"/>
    </source>
</evidence>
<dbReference type="InterPro" id="IPR000700">
    <property type="entry name" value="PAS-assoc_C"/>
</dbReference>
<dbReference type="KEGG" id="lacs:H4075_08410"/>
<dbReference type="GO" id="GO:0006355">
    <property type="term" value="P:regulation of DNA-templated transcription"/>
    <property type="evidence" value="ECO:0007669"/>
    <property type="project" value="InterPro"/>
</dbReference>
<feature type="domain" description="PAC" evidence="23">
    <location>
        <begin position="299"/>
        <end position="350"/>
    </location>
</feature>
<keyword evidence="11 19" id="KW-1133">Transmembrane helix</keyword>
<evidence type="ECO:0000256" key="18">
    <source>
        <dbReference type="SAM" id="Coils"/>
    </source>
</evidence>